<feature type="domain" description="MULE transposase" evidence="1">
    <location>
        <begin position="67"/>
        <end position="161"/>
    </location>
</feature>
<dbReference type="PANTHER" id="PTHR47718">
    <property type="entry name" value="OS01G0519700 PROTEIN"/>
    <property type="match status" value="1"/>
</dbReference>
<keyword evidence="4" id="KW-1185">Reference proteome</keyword>
<evidence type="ECO:0000313" key="2">
    <source>
        <dbReference type="EMBL" id="KAF5802324.1"/>
    </source>
</evidence>
<reference evidence="2 4" key="1">
    <citation type="journal article" date="2017" name="Nature">
        <title>The sunflower genome provides insights into oil metabolism, flowering and Asterid evolution.</title>
        <authorList>
            <person name="Badouin H."/>
            <person name="Gouzy J."/>
            <person name="Grassa C.J."/>
            <person name="Murat F."/>
            <person name="Staton S.E."/>
            <person name="Cottret L."/>
            <person name="Lelandais-Briere C."/>
            <person name="Owens G.L."/>
            <person name="Carrere S."/>
            <person name="Mayjonade B."/>
            <person name="Legrand L."/>
            <person name="Gill N."/>
            <person name="Kane N.C."/>
            <person name="Bowers J.E."/>
            <person name="Hubner S."/>
            <person name="Bellec A."/>
            <person name="Berard A."/>
            <person name="Berges H."/>
            <person name="Blanchet N."/>
            <person name="Boniface M.C."/>
            <person name="Brunel D."/>
            <person name="Catrice O."/>
            <person name="Chaidir N."/>
            <person name="Claudel C."/>
            <person name="Donnadieu C."/>
            <person name="Faraut T."/>
            <person name="Fievet G."/>
            <person name="Helmstetter N."/>
            <person name="King M."/>
            <person name="Knapp S.J."/>
            <person name="Lai Z."/>
            <person name="Le Paslier M.C."/>
            <person name="Lippi Y."/>
            <person name="Lorenzon L."/>
            <person name="Mandel J.R."/>
            <person name="Marage G."/>
            <person name="Marchand G."/>
            <person name="Marquand E."/>
            <person name="Bret-Mestries E."/>
            <person name="Morien E."/>
            <person name="Nambeesan S."/>
            <person name="Nguyen T."/>
            <person name="Pegot-Espagnet P."/>
            <person name="Pouilly N."/>
            <person name="Raftis F."/>
            <person name="Sallet E."/>
            <person name="Schiex T."/>
            <person name="Thomas J."/>
            <person name="Vandecasteele C."/>
            <person name="Vares D."/>
            <person name="Vear F."/>
            <person name="Vautrin S."/>
            <person name="Crespi M."/>
            <person name="Mangin B."/>
            <person name="Burke J.M."/>
            <person name="Salse J."/>
            <person name="Munos S."/>
            <person name="Vincourt P."/>
            <person name="Rieseberg L.H."/>
            <person name="Langlade N.B."/>
        </authorList>
    </citation>
    <scope>NUCLEOTIDE SEQUENCE [LARGE SCALE GENOMIC DNA]</scope>
    <source>
        <strain evidence="4">cv. SF193</strain>
        <tissue evidence="2">Leaves</tissue>
    </source>
</reference>
<dbReference type="STRING" id="4232.A0A251UK61"/>
<accession>A0A251UK61</accession>
<sequence length="323" mass="38330">MGYKNCGRDIRDFIGERDAQMLVDKMNARCKNKENYTFDTQIVDTELQLLFWCDNVSKMNYEAFGDVLAFDATYHTNMYDMIFVPFTSVDHHKKCTIFGVGLLHNETIESYTWLLQKFLQAHNDRQPLLVLTDQDCAMKQAVSNLFDKSHHRLCMWHIVQKIPSKIKGDNLTNIEIKEKFHKLVWNAYIKPETFEKRWNLLIAEYGLESHKWLTEMFSIREQWIPGYFREIPMCTLMKTISRCESANRMFKADSSAHNTLVQFMLCYDTSIDGLRNKQRELCNHTETTNPEKYKTSYRIERYANVIYTRKIFYGVQKEIFKGT</sequence>
<dbReference type="OrthoDB" id="747268at2759"/>
<dbReference type="EMBL" id="MNCJ02000321">
    <property type="protein sequence ID" value="KAF5802324.1"/>
    <property type="molecule type" value="Genomic_DNA"/>
</dbReference>
<dbReference type="EMBL" id="CM007895">
    <property type="protein sequence ID" value="OTG23152.1"/>
    <property type="molecule type" value="Genomic_DNA"/>
</dbReference>
<dbReference type="InterPro" id="IPR018289">
    <property type="entry name" value="MULE_transposase_dom"/>
</dbReference>
<evidence type="ECO:0000313" key="4">
    <source>
        <dbReference type="Proteomes" id="UP000215914"/>
    </source>
</evidence>
<dbReference type="PANTHER" id="PTHR47718:SF12">
    <property type="entry name" value="PROTEIN FAR1-RELATED SEQUENCE"/>
    <property type="match status" value="1"/>
</dbReference>
<evidence type="ECO:0000259" key="1">
    <source>
        <dbReference type="Pfam" id="PF10551"/>
    </source>
</evidence>
<dbReference type="Gramene" id="mRNA:HanXRQr2_Chr06g0258241">
    <property type="protein sequence ID" value="mRNA:HanXRQr2_Chr06g0258241"/>
    <property type="gene ID" value="HanXRQr2_Chr06g0258241"/>
</dbReference>
<gene>
    <name evidence="3" type="ORF">HannXRQ_Chr06g0179261</name>
    <name evidence="2" type="ORF">HanXRQr2_Chr06g0258241</name>
</gene>
<proteinExistence type="predicted"/>
<dbReference type="Proteomes" id="UP000215914">
    <property type="component" value="Chromosome 6"/>
</dbReference>
<dbReference type="Pfam" id="PF10551">
    <property type="entry name" value="MULE"/>
    <property type="match status" value="1"/>
</dbReference>
<name>A0A251UK61_HELAN</name>
<dbReference type="InParanoid" id="A0A251UK61"/>
<dbReference type="AlphaFoldDB" id="A0A251UK61"/>
<dbReference type="OMA" id="CESANRM"/>
<reference evidence="2" key="3">
    <citation type="submission" date="2020-06" db="EMBL/GenBank/DDBJ databases">
        <title>Helianthus annuus Genome sequencing and assembly Release 2.</title>
        <authorList>
            <person name="Gouzy J."/>
            <person name="Langlade N."/>
            <person name="Munos S."/>
        </authorList>
    </citation>
    <scope>NUCLEOTIDE SEQUENCE</scope>
    <source>
        <tissue evidence="2">Leaves</tissue>
    </source>
</reference>
<reference evidence="3" key="2">
    <citation type="submission" date="2017-02" db="EMBL/GenBank/DDBJ databases">
        <title>Sunflower complete genome.</title>
        <authorList>
            <person name="Langlade N."/>
            <person name="Munos S."/>
        </authorList>
    </citation>
    <scope>NUCLEOTIDE SEQUENCE [LARGE SCALE GENOMIC DNA]</scope>
    <source>
        <tissue evidence="3">Leaves</tissue>
    </source>
</reference>
<organism evidence="3 4">
    <name type="scientific">Helianthus annuus</name>
    <name type="common">Common sunflower</name>
    <dbReference type="NCBI Taxonomy" id="4232"/>
    <lineage>
        <taxon>Eukaryota</taxon>
        <taxon>Viridiplantae</taxon>
        <taxon>Streptophyta</taxon>
        <taxon>Embryophyta</taxon>
        <taxon>Tracheophyta</taxon>
        <taxon>Spermatophyta</taxon>
        <taxon>Magnoliopsida</taxon>
        <taxon>eudicotyledons</taxon>
        <taxon>Gunneridae</taxon>
        <taxon>Pentapetalae</taxon>
        <taxon>asterids</taxon>
        <taxon>campanulids</taxon>
        <taxon>Asterales</taxon>
        <taxon>Asteraceae</taxon>
        <taxon>Asteroideae</taxon>
        <taxon>Heliantheae alliance</taxon>
        <taxon>Heliantheae</taxon>
        <taxon>Helianthus</taxon>
    </lineage>
</organism>
<protein>
    <submittedName>
        <fullName evidence="2 3">MULE transposase domain, FHY3/FAR1 family</fullName>
    </submittedName>
</protein>
<evidence type="ECO:0000313" key="3">
    <source>
        <dbReference type="EMBL" id="OTG23152.1"/>
    </source>
</evidence>